<sequence length="242" mass="28095">MKKLTLFNRTIFGIKKGWNHPTLPENLLKLQLHPFIRIFRVLGGISILIILTKAYEKYNIFVLYISIILSILFFIYNTYLNYYRIKHIYSSIKKGDLDVRNSPLDKYASLYSKLLFCLKGSCEVAAGSGVALGIFTGIDSLFEHKGKDPIFMPFIADLILPDSQMERQFKDQKILFRDLSKIDKFFINLKDDKETVALFENSKLFTEDDINIMKEGLKKQEQFLLDNKESLVAKIKESLNKN</sequence>
<name>A0A343B756_THEGA</name>
<evidence type="ECO:0000313" key="2">
    <source>
        <dbReference type="EMBL" id="AQU12791.1"/>
    </source>
</evidence>
<organism evidence="2">
    <name type="scientific">Thelephora ganbajun</name>
    <name type="common">Ganba fungus</name>
    <dbReference type="NCBI Taxonomy" id="370292"/>
    <lineage>
        <taxon>Eukaryota</taxon>
        <taxon>Fungi</taxon>
        <taxon>Dikarya</taxon>
        <taxon>Basidiomycota</taxon>
        <taxon>Agaricomycotina</taxon>
        <taxon>Agaricomycetes</taxon>
        <taxon>Thelephorales</taxon>
        <taxon>Thelephoraceae</taxon>
        <taxon>Thelephora</taxon>
    </lineage>
</organism>
<feature type="transmembrane region" description="Helical" evidence="1">
    <location>
        <begin position="61"/>
        <end position="83"/>
    </location>
</feature>
<keyword evidence="1" id="KW-1133">Transmembrane helix</keyword>
<accession>A0A343B756</accession>
<protein>
    <submittedName>
        <fullName evidence="2">Uncharacterized protein</fullName>
    </submittedName>
</protein>
<keyword evidence="1" id="KW-0472">Membrane</keyword>
<geneLocation type="mitochondrion" evidence="2"/>
<keyword evidence="1" id="KW-0812">Transmembrane</keyword>
<dbReference type="AlphaFoldDB" id="A0A343B756"/>
<dbReference type="EMBL" id="KY245891">
    <property type="protein sequence ID" value="AQU12791.1"/>
    <property type="molecule type" value="Genomic_DNA"/>
</dbReference>
<keyword evidence="2" id="KW-0496">Mitochondrion</keyword>
<evidence type="ECO:0000256" key="1">
    <source>
        <dbReference type="SAM" id="Phobius"/>
    </source>
</evidence>
<feature type="transmembrane region" description="Helical" evidence="1">
    <location>
        <begin position="38"/>
        <end position="55"/>
    </location>
</feature>
<reference evidence="2" key="1">
    <citation type="journal article" date="2017" name="Mitochondrial DNA Part B Resour">
        <title>The complete mitochondrial genome of the edible Basidiomycete mushroom Thelephora ganbajun.</title>
        <authorList>
            <person name="Wang P."/>
            <person name="Zhang Y."/>
            <person name="Sha T."/>
            <person name="Xu J."/>
        </authorList>
    </citation>
    <scope>NUCLEOTIDE SEQUENCE</scope>
    <source>
        <strain evidence="2">P2</strain>
        <tissue evidence="2">Fruiting body</tissue>
    </source>
</reference>
<proteinExistence type="predicted"/>